<dbReference type="SUPFAM" id="SSF52540">
    <property type="entry name" value="P-loop containing nucleoside triphosphate hydrolases"/>
    <property type="match status" value="1"/>
</dbReference>
<dbReference type="Pfam" id="PF13245">
    <property type="entry name" value="AAA_19"/>
    <property type="match status" value="1"/>
</dbReference>
<feature type="region of interest" description="Disordered" evidence="5">
    <location>
        <begin position="1462"/>
        <end position="1483"/>
    </location>
</feature>
<sequence length="2298" mass="232852">MATPATPPAARSQVEAAQAPSIVLSVTDLANFIHLRRCGRFLALGGFKAPAAVASGPSSAPGPAHARCDRPLDPELARSGHDLEHVVAAELLSRASRAPRSHPPQGSSTPWSEFWAQVTTLPPPPAPCSLAGSSNSSNSRNGENGENRRGQAPPAVQVGYWASEVALQGRPTPDAAAHLSGRADFLMLLWRRRGAGTSGGGSGGASGGSSSGNSGGTIWVPVLRLVECKASREPQTKYLAQLVAYRMLLLRLLEQEAGRAPARGAGGASGGGSANGSRSRVLIGGRWWALPHSVGSSSSCVDGSSSSSGCSSGGADELEIECVLRINGGAEDSGAGGGDEDDGTDAREGGEEEGVAAGAAAHTARQDVVDAEPLPRREVESITRQLASLLAPLSGRVAVALETPLQEVPYELGSHCVSCPRSPACWSDAAARGALQLSGCGADTAQALRLAGVADIEDLASLRPPPLQPQQQSPQPQPHQATTRLQQVAEQVGLSRPELYRLSLTAQVRAARWLPQAASAVGAAVTAATADLEALSTAIPQQSRRSSLAPPFLLLPGSGPSCLPARAPWPFTDRHEKQRLQPPPPLVRLYLTVATDPILCRVVGVAAHVAAADGTETSEAWWRPPPQLEQRGWDVVELITRAPSQSAEGPQGAAEGLVKGKEGHAADARGAEADSDVWGSWDEAEAALLERFSTQVCAALEEAAASLAPPSAGSATHQPPQPLLHVYVHSQSELQSLVRRCSALDHMTAGSGGGGASGAATPSNRHSSSGRGSGCGGVGGDGGSSGGGRLAWLPHLLGLRAGLPGEQLVSSALEEEVRRYATPWQGGGLLAACAVDWGAQEQHQPQQPPQPQPQAQQPPPHNRSRADNGGLYQWRAPAFLVDAGAASGGACAGDVDLQAVFSPGGCLSAIVPIHPELHGALQQQEQQTAAAGATGAAIGAAGPPQQRQPQGRPRQIPSSASAGIAGSHVPLLVQVQPDLPGGSIPPAFIRALWHSAAATANPAAAQQDDASRAAHVHDNGKDKSAGCAGGGGVFAAGARHLRALLAARAHAVRWLEERLVRLPGGGRIAITNSKLDNPLPLPLSPQLRHFRLHAGAAPAALMEGPTGLRESVASAVTERSAAAVAVALAATDAVRLNRGAEVRQFWRQLAAAPPAARAEGGRGCAVLGDLRAVPQGKYSTKVLRGRVLYPPLNAADAADGSRDAARVLADAFSELTGLKDKDGVVVSKVAAVPAAAGPGGGSAGAAAALVPDPWLCQSEEQVMNHFALHALKLLPERPEGGGGDGGGDGDGDGDGGGLWVELHYNYVSKELDPEDFFVAGPNTAARFAEWAGGMVALDAAPNIAALVATSCVEGLQEAAADSAYVARRLRLPSPPPRLRAGRRPCRPPPLQQAQQQAAAAGGAGAQPGGAPPHMAPVRGQEEEDVEEEPTTPRQQQQGKPIAGAVTPGSVLGSAAQALFSPPPGAAAGAASPASPSASSPGITRAVTAASGPARGLATCASPSPAAAGGNRAGGRDAAAAAPSLPPSLSPPRQAILEALSCWRPGRPLHPDQAACVAAFLSHDTGGLPNTGGRGSRSSRGSSNSGGGSSSSGSGSSSRGSAGDGMGSQVLLQGPPGTGKTETLALCVIGWLAARLVEGGPTGPPGQGGVVLLSGPTHTAIDTVMERIAQRIQEGALKEAVAAAATAATAATGAGAPAGSCQRRVHLVRLNNSRTSLAPHLTALGMNSKIPKTFEPGVWYLVAGTLRHLQTAAEQLRQCEAQRACRQGAAAMAAGGRGALASALVLDEASMVFAPQLLALAGLLVEAAALLVAGDHQQLSTILAADLAADLRPNLRRHRPDRSAFDYMRLLASAGSGSGSSGGNSSGAGGSGGNSSGPGSSGDQQQQDPPQWATGFTATPRVRVVALSYTHRLPPAVTALLAPLYARDGVQLVGRRHPHREAVEVVEAEAEGVGAAANRLVVRRHGATGAVVGGGGGGGAGVGPSRAPGSGDRIGPLGTATAIGGGQLLAPPLPQPGRALHTSTTSTSGSSGGSGTSGSSGSSGSGGGVQQLPAQLLKQLWAPGGGEGDDSSGGGGVYLLLHNEDRSQRVNRLEVELVCQLMEASPFARQEQQGHAAAAATAAAAPAAAPGRNAGDAVPAAPRPAVAIITPHRAQRRALRAAAQGRPWGGVCRVETVERMQGDEADTVIFSATVSSCAALEAAAAFYTDLCRANVAFSRTRTRLLVLASRAFLTHMPTSYSHYRGLELWRQLQHMCEVEGRLLGELVGLPGGGGGGGGGGGDSAVSYRCDVFAARSPGQ</sequence>
<dbReference type="RefSeq" id="XP_042918464.1">
    <property type="nucleotide sequence ID" value="XM_043068369.1"/>
</dbReference>
<evidence type="ECO:0000313" key="8">
    <source>
        <dbReference type="Proteomes" id="UP000006906"/>
    </source>
</evidence>
<feature type="compositionally biased region" description="Basic and acidic residues" evidence="5">
    <location>
        <begin position="1009"/>
        <end position="1024"/>
    </location>
</feature>
<feature type="region of interest" description="Disordered" evidence="5">
    <location>
        <begin position="52"/>
        <end position="76"/>
    </location>
</feature>
<dbReference type="GO" id="GO:0031048">
    <property type="term" value="P:regulatory ncRNA-mediated heterochromatin formation"/>
    <property type="evidence" value="ECO:0000318"/>
    <property type="project" value="GO_Central"/>
</dbReference>
<feature type="compositionally biased region" description="Gly residues" evidence="5">
    <location>
        <begin position="771"/>
        <end position="784"/>
    </location>
</feature>
<accession>A0A2K3D417</accession>
<feature type="region of interest" description="Disordered" evidence="5">
    <location>
        <begin position="749"/>
        <end position="784"/>
    </location>
</feature>
<keyword evidence="8" id="KW-1185">Reference proteome</keyword>
<feature type="compositionally biased region" description="Low complexity" evidence="5">
    <location>
        <begin position="1500"/>
        <end position="1522"/>
    </location>
</feature>
<feature type="domain" description="DNA2/NAM7 helicase-like C-terminal" evidence="6">
    <location>
        <begin position="2136"/>
        <end position="2228"/>
    </location>
</feature>
<dbReference type="GO" id="GO:0003723">
    <property type="term" value="F:RNA binding"/>
    <property type="evidence" value="ECO:0000318"/>
    <property type="project" value="GO_Central"/>
</dbReference>
<feature type="compositionally biased region" description="Low complexity" evidence="5">
    <location>
        <begin position="1465"/>
        <end position="1481"/>
    </location>
</feature>
<dbReference type="EMBL" id="CM008973">
    <property type="protein sequence ID" value="PNW75275.1"/>
    <property type="molecule type" value="Genomic_DNA"/>
</dbReference>
<feature type="region of interest" description="Disordered" evidence="5">
    <location>
        <begin position="921"/>
        <end position="961"/>
    </location>
</feature>
<feature type="compositionally biased region" description="Gly residues" evidence="5">
    <location>
        <begin position="2029"/>
        <end position="2048"/>
    </location>
</feature>
<keyword evidence="1" id="KW-0547">Nucleotide-binding</keyword>
<dbReference type="GO" id="GO:0005524">
    <property type="term" value="F:ATP binding"/>
    <property type="evidence" value="ECO:0007669"/>
    <property type="project" value="UniProtKB-KW"/>
</dbReference>
<dbReference type="InterPro" id="IPR050534">
    <property type="entry name" value="Coronavir_polyprotein_1ab"/>
</dbReference>
<dbReference type="Gene3D" id="3.40.50.300">
    <property type="entry name" value="P-loop containing nucleotide triphosphate hydrolases"/>
    <property type="match status" value="2"/>
</dbReference>
<evidence type="ECO:0000259" key="6">
    <source>
        <dbReference type="Pfam" id="PF13087"/>
    </source>
</evidence>
<feature type="region of interest" description="Disordered" evidence="5">
    <location>
        <begin position="122"/>
        <end position="152"/>
    </location>
</feature>
<protein>
    <recommendedName>
        <fullName evidence="6">DNA2/NAM7 helicase-like C-terminal domain-containing protein</fullName>
    </recommendedName>
</protein>
<feature type="region of interest" description="Disordered" evidence="5">
    <location>
        <begin position="1854"/>
        <end position="1893"/>
    </location>
</feature>
<proteinExistence type="predicted"/>
<feature type="compositionally biased region" description="Low complexity" evidence="5">
    <location>
        <begin position="922"/>
        <end position="961"/>
    </location>
</feature>
<dbReference type="GO" id="GO:0016787">
    <property type="term" value="F:hydrolase activity"/>
    <property type="evidence" value="ECO:0007669"/>
    <property type="project" value="UniProtKB-KW"/>
</dbReference>
<feature type="compositionally biased region" description="Low complexity" evidence="5">
    <location>
        <begin position="469"/>
        <end position="480"/>
    </location>
</feature>
<dbReference type="InterPro" id="IPR041679">
    <property type="entry name" value="DNA2/NAM7-like_C"/>
</dbReference>
<reference evidence="7 8" key="1">
    <citation type="journal article" date="2007" name="Science">
        <title>The Chlamydomonas genome reveals the evolution of key animal and plant functions.</title>
        <authorList>
            <person name="Merchant S.S."/>
            <person name="Prochnik S.E."/>
            <person name="Vallon O."/>
            <person name="Harris E.H."/>
            <person name="Karpowicz S.J."/>
            <person name="Witman G.B."/>
            <person name="Terry A."/>
            <person name="Salamov A."/>
            <person name="Fritz-Laylin L.K."/>
            <person name="Marechal-Drouard L."/>
            <person name="Marshall W.F."/>
            <person name="Qu L.H."/>
            <person name="Nelson D.R."/>
            <person name="Sanderfoot A.A."/>
            <person name="Spalding M.H."/>
            <person name="Kapitonov V.V."/>
            <person name="Ren Q."/>
            <person name="Ferris P."/>
            <person name="Lindquist E."/>
            <person name="Shapiro H."/>
            <person name="Lucas S.M."/>
            <person name="Grimwood J."/>
            <person name="Schmutz J."/>
            <person name="Cardol P."/>
            <person name="Cerutti H."/>
            <person name="Chanfreau G."/>
            <person name="Chen C.L."/>
            <person name="Cognat V."/>
            <person name="Croft M.T."/>
            <person name="Dent R."/>
            <person name="Dutcher S."/>
            <person name="Fernandez E."/>
            <person name="Fukuzawa H."/>
            <person name="Gonzalez-Ballester D."/>
            <person name="Gonzalez-Halphen D."/>
            <person name="Hallmann A."/>
            <person name="Hanikenne M."/>
            <person name="Hippler M."/>
            <person name="Inwood W."/>
            <person name="Jabbari K."/>
            <person name="Kalanon M."/>
            <person name="Kuras R."/>
            <person name="Lefebvre P.A."/>
            <person name="Lemaire S.D."/>
            <person name="Lobanov A.V."/>
            <person name="Lohr M."/>
            <person name="Manuell A."/>
            <person name="Meier I."/>
            <person name="Mets L."/>
            <person name="Mittag M."/>
            <person name="Mittelmeier T."/>
            <person name="Moroney J.V."/>
            <person name="Moseley J."/>
            <person name="Napoli C."/>
            <person name="Nedelcu A.M."/>
            <person name="Niyogi K."/>
            <person name="Novoselov S.V."/>
            <person name="Paulsen I.T."/>
            <person name="Pazour G."/>
            <person name="Purton S."/>
            <person name="Ral J.P."/>
            <person name="Riano-Pachon D.M."/>
            <person name="Riekhof W."/>
            <person name="Rymarquis L."/>
            <person name="Schroda M."/>
            <person name="Stern D."/>
            <person name="Umen J."/>
            <person name="Willows R."/>
            <person name="Wilson N."/>
            <person name="Zimmer S.L."/>
            <person name="Allmer J."/>
            <person name="Balk J."/>
            <person name="Bisova K."/>
            <person name="Chen C.J."/>
            <person name="Elias M."/>
            <person name="Gendler K."/>
            <person name="Hauser C."/>
            <person name="Lamb M.R."/>
            <person name="Ledford H."/>
            <person name="Long J.C."/>
            <person name="Minagawa J."/>
            <person name="Page M.D."/>
            <person name="Pan J."/>
            <person name="Pootakham W."/>
            <person name="Roje S."/>
            <person name="Rose A."/>
            <person name="Stahlberg E."/>
            <person name="Terauchi A.M."/>
            <person name="Yang P."/>
            <person name="Ball S."/>
            <person name="Bowler C."/>
            <person name="Dieckmann C.L."/>
            <person name="Gladyshev V.N."/>
            <person name="Green P."/>
            <person name="Jorgensen R."/>
            <person name="Mayfield S."/>
            <person name="Mueller-Roeber B."/>
            <person name="Rajamani S."/>
            <person name="Sayre R.T."/>
            <person name="Brokstein P."/>
            <person name="Dubchak I."/>
            <person name="Goodstein D."/>
            <person name="Hornick L."/>
            <person name="Huang Y.W."/>
            <person name="Jhaveri J."/>
            <person name="Luo Y."/>
            <person name="Martinez D."/>
            <person name="Ngau W.C."/>
            <person name="Otillar B."/>
            <person name="Poliakov A."/>
            <person name="Porter A."/>
            <person name="Szajkowski L."/>
            <person name="Werner G."/>
            <person name="Zhou K."/>
            <person name="Grigoriev I.V."/>
            <person name="Rokhsar D.S."/>
            <person name="Grossman A.R."/>
        </authorList>
    </citation>
    <scope>NUCLEOTIDE SEQUENCE [LARGE SCALE GENOMIC DNA]</scope>
    <source>
        <strain evidence="8">CC-503</strain>
    </source>
</reference>
<feature type="compositionally biased region" description="Gly residues" evidence="5">
    <location>
        <begin position="1855"/>
        <end position="1879"/>
    </location>
</feature>
<dbReference type="Pfam" id="PF13087">
    <property type="entry name" value="AAA_12"/>
    <property type="match status" value="1"/>
</dbReference>
<organism evidence="7 8">
    <name type="scientific">Chlamydomonas reinhardtii</name>
    <name type="common">Chlamydomonas smithii</name>
    <dbReference type="NCBI Taxonomy" id="3055"/>
    <lineage>
        <taxon>Eukaryota</taxon>
        <taxon>Viridiplantae</taxon>
        <taxon>Chlorophyta</taxon>
        <taxon>core chlorophytes</taxon>
        <taxon>Chlorophyceae</taxon>
        <taxon>CS clade</taxon>
        <taxon>Chlamydomonadales</taxon>
        <taxon>Chlamydomonadaceae</taxon>
        <taxon>Chlamydomonas</taxon>
    </lineage>
</organism>
<feature type="region of interest" description="Disordered" evidence="5">
    <location>
        <begin position="1003"/>
        <end position="1024"/>
    </location>
</feature>
<evidence type="ECO:0000256" key="4">
    <source>
        <dbReference type="ARBA" id="ARBA00022840"/>
    </source>
</evidence>
<feature type="region of interest" description="Disordered" evidence="5">
    <location>
        <begin position="1370"/>
        <end position="1447"/>
    </location>
</feature>
<keyword evidence="2" id="KW-0378">Hydrolase</keyword>
<evidence type="ECO:0000256" key="1">
    <source>
        <dbReference type="ARBA" id="ARBA00022741"/>
    </source>
</evidence>
<feature type="region of interest" description="Disordered" evidence="5">
    <location>
        <begin position="461"/>
        <end position="485"/>
    </location>
</feature>
<dbReference type="PANTHER" id="PTHR43788:SF8">
    <property type="entry name" value="DNA-BINDING PROTEIN SMUBP-2"/>
    <property type="match status" value="1"/>
</dbReference>
<dbReference type="KEGG" id="cre:CHLRE_12g520173v5"/>
<name>A0A2K3D417_CHLRE</name>
<evidence type="ECO:0000256" key="3">
    <source>
        <dbReference type="ARBA" id="ARBA00022806"/>
    </source>
</evidence>
<dbReference type="GO" id="GO:0004386">
    <property type="term" value="F:helicase activity"/>
    <property type="evidence" value="ECO:0007669"/>
    <property type="project" value="UniProtKB-KW"/>
</dbReference>
<dbReference type="InterPro" id="IPR027417">
    <property type="entry name" value="P-loop_NTPase"/>
</dbReference>
<feature type="compositionally biased region" description="Low complexity" evidence="5">
    <location>
        <begin position="132"/>
        <end position="142"/>
    </location>
</feature>
<evidence type="ECO:0000256" key="2">
    <source>
        <dbReference type="ARBA" id="ARBA00022801"/>
    </source>
</evidence>
<dbReference type="STRING" id="3055.A0A2K3D417"/>
<dbReference type="Gramene" id="PNW75275">
    <property type="protein sequence ID" value="PNW75275"/>
    <property type="gene ID" value="CHLRE_12g520173v5"/>
</dbReference>
<feature type="compositionally biased region" description="Basic and acidic residues" evidence="5">
    <location>
        <begin position="66"/>
        <end position="76"/>
    </location>
</feature>
<dbReference type="OrthoDB" id="306218at2759"/>
<feature type="region of interest" description="Disordered" evidence="5">
    <location>
        <begin position="839"/>
        <end position="869"/>
    </location>
</feature>
<dbReference type="GO" id="GO:0031380">
    <property type="term" value="C:nuclear RNA-directed RNA polymerase complex"/>
    <property type="evidence" value="ECO:0000318"/>
    <property type="project" value="GO_Central"/>
</dbReference>
<feature type="region of interest" description="Disordered" evidence="5">
    <location>
        <begin position="1499"/>
        <end position="1529"/>
    </location>
</feature>
<feature type="compositionally biased region" description="Low complexity" evidence="5">
    <location>
        <begin position="1391"/>
        <end position="1400"/>
    </location>
</feature>
<dbReference type="PANTHER" id="PTHR43788">
    <property type="entry name" value="DNA2/NAM7 HELICASE FAMILY MEMBER"/>
    <property type="match status" value="1"/>
</dbReference>
<evidence type="ECO:0000256" key="5">
    <source>
        <dbReference type="SAM" id="MobiDB-lite"/>
    </source>
</evidence>
<feature type="compositionally biased region" description="Low complexity" evidence="5">
    <location>
        <begin position="1590"/>
        <end position="1600"/>
    </location>
</feature>
<feature type="compositionally biased region" description="Low complexity" evidence="5">
    <location>
        <begin position="52"/>
        <end position="65"/>
    </location>
</feature>
<gene>
    <name evidence="7" type="ORF">CHLRE_12g520173v5</name>
</gene>
<feature type="compositionally biased region" description="Polar residues" evidence="5">
    <location>
        <begin position="1882"/>
        <end position="1893"/>
    </location>
</feature>
<keyword evidence="4" id="KW-0067">ATP-binding</keyword>
<keyword evidence="3" id="KW-0347">Helicase</keyword>
<dbReference type="Proteomes" id="UP000006906">
    <property type="component" value="Chromosome 12"/>
</dbReference>
<feature type="region of interest" description="Disordered" evidence="5">
    <location>
        <begin position="329"/>
        <end position="372"/>
    </location>
</feature>
<feature type="compositionally biased region" description="Pro residues" evidence="5">
    <location>
        <begin position="846"/>
        <end position="861"/>
    </location>
</feature>
<evidence type="ECO:0000313" key="7">
    <source>
        <dbReference type="EMBL" id="PNW75275.1"/>
    </source>
</evidence>
<feature type="compositionally biased region" description="Low complexity" evidence="5">
    <location>
        <begin position="2015"/>
        <end position="2028"/>
    </location>
</feature>
<feature type="region of interest" description="Disordered" evidence="5">
    <location>
        <begin position="1565"/>
        <end position="1615"/>
    </location>
</feature>
<dbReference type="InParanoid" id="A0A2K3D417"/>
<dbReference type="GeneID" id="66055586"/>
<feature type="region of interest" description="Disordered" evidence="5">
    <location>
        <begin position="1974"/>
        <end position="2049"/>
    </location>
</feature>